<evidence type="ECO:0000313" key="3">
    <source>
        <dbReference type="EMBL" id="MCR0233894.1"/>
    </source>
</evidence>
<comment type="caution">
    <text evidence="3">The sequence shown here is derived from an EMBL/GenBank/DDBJ whole genome shotgun (WGS) entry which is preliminary data.</text>
</comment>
<dbReference type="InterPro" id="IPR014710">
    <property type="entry name" value="RmlC-like_jellyroll"/>
</dbReference>
<accession>A0AAP2UQS3</accession>
<keyword evidence="1" id="KW-0479">Metal-binding</keyword>
<dbReference type="InterPro" id="IPR011051">
    <property type="entry name" value="RmlC_Cupin_sf"/>
</dbReference>
<dbReference type="RefSeq" id="WP_008818790.1">
    <property type="nucleotide sequence ID" value="NZ_CABKQS010000003.1"/>
</dbReference>
<dbReference type="SUPFAM" id="SSF51182">
    <property type="entry name" value="RmlC-like cupins"/>
    <property type="match status" value="1"/>
</dbReference>
<sequence>MIQHMDQIAEEFISQDTHGLITKAIGAAAGSERLYVNIDRIPPESFSTKYHSHSQQEEFFLVLSGNGTVRLNDKSYPVTKGDFFAKPSGQNIAHSIYNFGDTDLILLDIGTVEQEDTCYYPDEDMYLLKSNGQRRIISGSDFNNEWTTEPNADEAGDTL</sequence>
<dbReference type="AlphaFoldDB" id="A0AAP2UQS3"/>
<evidence type="ECO:0000256" key="1">
    <source>
        <dbReference type="ARBA" id="ARBA00022723"/>
    </source>
</evidence>
<dbReference type="PANTHER" id="PTHR35848:SF6">
    <property type="entry name" value="CUPIN TYPE-2 DOMAIN-CONTAINING PROTEIN"/>
    <property type="match status" value="1"/>
</dbReference>
<dbReference type="Proteomes" id="UP001203972">
    <property type="component" value="Unassembled WGS sequence"/>
</dbReference>
<organism evidence="3 4">
    <name type="scientific">Clostridium innocuum</name>
    <dbReference type="NCBI Taxonomy" id="1522"/>
    <lineage>
        <taxon>Bacteria</taxon>
        <taxon>Bacillati</taxon>
        <taxon>Bacillota</taxon>
        <taxon>Clostridia</taxon>
        <taxon>Eubacteriales</taxon>
        <taxon>Clostridiaceae</taxon>
        <taxon>Clostridium</taxon>
    </lineage>
</organism>
<dbReference type="InterPro" id="IPR051610">
    <property type="entry name" value="GPI/OXD"/>
</dbReference>
<protein>
    <submittedName>
        <fullName evidence="3">Cupin domain-containing protein</fullName>
    </submittedName>
</protein>
<proteinExistence type="predicted"/>
<evidence type="ECO:0000259" key="2">
    <source>
        <dbReference type="Pfam" id="PF07883"/>
    </source>
</evidence>
<gene>
    <name evidence="3" type="ORF">MKC95_14065</name>
</gene>
<reference evidence="3" key="1">
    <citation type="journal article" date="2022" name="Clin. Infect. Dis.">
        <title>Association between Clostridium innocuum and antibiotic-associated diarrhea in adults and children: A cross-sectional study and comparative genomics analysis.</title>
        <authorList>
            <person name="Cherny K.E."/>
            <person name="Muscat E.B."/>
            <person name="Balaji A."/>
            <person name="Mukherjee J."/>
            <person name="Ozer E.A."/>
            <person name="Angarone M.P."/>
            <person name="Hauser A.R."/>
            <person name="Sichel J.S."/>
            <person name="Amponsah E."/>
            <person name="Kociolek L.K."/>
        </authorList>
    </citation>
    <scope>NUCLEOTIDE SEQUENCE</scope>
    <source>
        <strain evidence="3">NU1-AC-029v</strain>
    </source>
</reference>
<dbReference type="GO" id="GO:0046872">
    <property type="term" value="F:metal ion binding"/>
    <property type="evidence" value="ECO:0007669"/>
    <property type="project" value="UniProtKB-KW"/>
</dbReference>
<dbReference type="InterPro" id="IPR013096">
    <property type="entry name" value="Cupin_2"/>
</dbReference>
<dbReference type="CDD" id="cd02224">
    <property type="entry name" value="cupin_SPO2919-like"/>
    <property type="match status" value="1"/>
</dbReference>
<dbReference type="PANTHER" id="PTHR35848">
    <property type="entry name" value="OXALATE-BINDING PROTEIN"/>
    <property type="match status" value="1"/>
</dbReference>
<name>A0AAP2UQS3_CLOIN</name>
<dbReference type="Pfam" id="PF07883">
    <property type="entry name" value="Cupin_2"/>
    <property type="match status" value="1"/>
</dbReference>
<evidence type="ECO:0000313" key="4">
    <source>
        <dbReference type="Proteomes" id="UP001203972"/>
    </source>
</evidence>
<dbReference type="Gene3D" id="2.60.120.10">
    <property type="entry name" value="Jelly Rolls"/>
    <property type="match status" value="1"/>
</dbReference>
<feature type="domain" description="Cupin type-2" evidence="2">
    <location>
        <begin position="40"/>
        <end position="109"/>
    </location>
</feature>
<dbReference type="EMBL" id="JAKTMA010000025">
    <property type="protein sequence ID" value="MCR0233894.1"/>
    <property type="molecule type" value="Genomic_DNA"/>
</dbReference>